<reference evidence="8" key="1">
    <citation type="journal article" date="2021" name="PeerJ">
        <title>Extensive microbial diversity within the chicken gut microbiome revealed by metagenomics and culture.</title>
        <authorList>
            <person name="Gilroy R."/>
            <person name="Ravi A."/>
            <person name="Getino M."/>
            <person name="Pursley I."/>
            <person name="Horton D.L."/>
            <person name="Alikhan N.F."/>
            <person name="Baker D."/>
            <person name="Gharbi K."/>
            <person name="Hall N."/>
            <person name="Watson M."/>
            <person name="Adriaenssens E.M."/>
            <person name="Foster-Nyarko E."/>
            <person name="Jarju S."/>
            <person name="Secka A."/>
            <person name="Antonio M."/>
            <person name="Oren A."/>
            <person name="Chaudhuri R.R."/>
            <person name="La Ragione R."/>
            <person name="Hildebrand F."/>
            <person name="Pallen M.J."/>
        </authorList>
    </citation>
    <scope>NUCLEOTIDE SEQUENCE</scope>
    <source>
        <strain evidence="8">ChiHjej13B12-4958</strain>
    </source>
</reference>
<evidence type="ECO:0000256" key="6">
    <source>
        <dbReference type="SAM" id="MobiDB-lite"/>
    </source>
</evidence>
<evidence type="ECO:0000256" key="1">
    <source>
        <dbReference type="ARBA" id="ARBA00004651"/>
    </source>
</evidence>
<feature type="region of interest" description="Disordered" evidence="6">
    <location>
        <begin position="450"/>
        <end position="472"/>
    </location>
</feature>
<evidence type="ECO:0000256" key="4">
    <source>
        <dbReference type="ARBA" id="ARBA00022989"/>
    </source>
</evidence>
<feature type="region of interest" description="Disordered" evidence="6">
    <location>
        <begin position="75"/>
        <end position="102"/>
    </location>
</feature>
<proteinExistence type="predicted"/>
<evidence type="ECO:0008006" key="10">
    <source>
        <dbReference type="Google" id="ProtNLM"/>
    </source>
</evidence>
<protein>
    <recommendedName>
        <fullName evidence="10">Polysaccharide biosynthesis protein</fullName>
    </recommendedName>
</protein>
<feature type="transmembrane region" description="Helical" evidence="7">
    <location>
        <begin position="271"/>
        <end position="292"/>
    </location>
</feature>
<keyword evidence="4 7" id="KW-1133">Transmembrane helix</keyword>
<dbReference type="EMBL" id="DWVP01000001">
    <property type="protein sequence ID" value="HJC84121.1"/>
    <property type="molecule type" value="Genomic_DNA"/>
</dbReference>
<sequence length="472" mass="48125">MGTGAVRALSAATLVVAVAGYAVIVIAGQAMDTVGYEAFTVFWGMFFALAGLLDGLLQETTRAVAGQRVAASDTVPTTAPTTAAATTSTAATAPATPDTGRRPSARPLLVTAGFAAVTAALALGTAPLWADQVIPADSGLRGWGVALLALGLASYAFQAAVCGLLSATTRWGTYAWLISVDSAIRVVLALVAWALGWHLLAFLVVTVLGAFTWLGTLLLSPATRSLLGELADVPTGEFIRRTIKAMLASGANAVLITGFPVLITVTSGPEVAAGALAAVITAVTLTRAPVLVPLQRFQPALIVHFATRRDRILRACIAPCALVTGVALVGGVAAYWLAEPIMLWFFDADLVSAPIVLAALTVASGSTAVLMITGSATHAAERHTLYLAGWAVATVVAVGLLAVDASPETRAVLSLGLAPLVGAAVHLGFLLGRPDVSSATWAGGSLAGPSRLTSLRTQRNRPAGSSARTPRQ</sequence>
<gene>
    <name evidence="8" type="ORF">H9751_00940</name>
</gene>
<evidence type="ECO:0000313" key="9">
    <source>
        <dbReference type="Proteomes" id="UP000823858"/>
    </source>
</evidence>
<feature type="compositionally biased region" description="Low complexity" evidence="6">
    <location>
        <begin position="75"/>
        <end position="98"/>
    </location>
</feature>
<feature type="transmembrane region" description="Helical" evidence="7">
    <location>
        <begin position="108"/>
        <end position="130"/>
    </location>
</feature>
<dbReference type="InterPro" id="IPR050833">
    <property type="entry name" value="Poly_Biosynth_Transport"/>
</dbReference>
<dbReference type="Proteomes" id="UP000823858">
    <property type="component" value="Unassembled WGS sequence"/>
</dbReference>
<evidence type="ECO:0000256" key="3">
    <source>
        <dbReference type="ARBA" id="ARBA00022692"/>
    </source>
</evidence>
<evidence type="ECO:0000313" key="8">
    <source>
        <dbReference type="EMBL" id="HJC84121.1"/>
    </source>
</evidence>
<feature type="transmembrane region" description="Helical" evidence="7">
    <location>
        <begin position="199"/>
        <end position="219"/>
    </location>
</feature>
<feature type="transmembrane region" description="Helical" evidence="7">
    <location>
        <begin position="38"/>
        <end position="57"/>
    </location>
</feature>
<keyword evidence="3 7" id="KW-0812">Transmembrane</keyword>
<evidence type="ECO:0000256" key="7">
    <source>
        <dbReference type="SAM" id="Phobius"/>
    </source>
</evidence>
<feature type="transmembrane region" description="Helical" evidence="7">
    <location>
        <begin position="174"/>
        <end position="193"/>
    </location>
</feature>
<dbReference type="PANTHER" id="PTHR30250">
    <property type="entry name" value="PST FAMILY PREDICTED COLANIC ACID TRANSPORTER"/>
    <property type="match status" value="1"/>
</dbReference>
<feature type="transmembrane region" description="Helical" evidence="7">
    <location>
        <begin position="245"/>
        <end position="265"/>
    </location>
</feature>
<accession>A0A9D2QAV2</accession>
<evidence type="ECO:0000256" key="5">
    <source>
        <dbReference type="ARBA" id="ARBA00023136"/>
    </source>
</evidence>
<keyword evidence="2" id="KW-1003">Cell membrane</keyword>
<feature type="transmembrane region" description="Helical" evidence="7">
    <location>
        <begin position="350"/>
        <end position="372"/>
    </location>
</feature>
<comment type="subcellular location">
    <subcellularLocation>
        <location evidence="1">Cell membrane</location>
        <topology evidence="1">Multi-pass membrane protein</topology>
    </subcellularLocation>
</comment>
<feature type="transmembrane region" description="Helical" evidence="7">
    <location>
        <begin position="142"/>
        <end position="167"/>
    </location>
</feature>
<feature type="transmembrane region" description="Helical" evidence="7">
    <location>
        <begin position="312"/>
        <end position="338"/>
    </location>
</feature>
<dbReference type="GO" id="GO:0005886">
    <property type="term" value="C:plasma membrane"/>
    <property type="evidence" value="ECO:0007669"/>
    <property type="project" value="UniProtKB-SubCell"/>
</dbReference>
<feature type="transmembrane region" description="Helical" evidence="7">
    <location>
        <begin position="411"/>
        <end position="431"/>
    </location>
</feature>
<feature type="transmembrane region" description="Helical" evidence="7">
    <location>
        <begin position="384"/>
        <end position="405"/>
    </location>
</feature>
<comment type="caution">
    <text evidence="8">The sequence shown here is derived from an EMBL/GenBank/DDBJ whole genome shotgun (WGS) entry which is preliminary data.</text>
</comment>
<organism evidence="8 9">
    <name type="scientific">Candidatus Corynebacterium faecigallinarum</name>
    <dbReference type="NCBI Taxonomy" id="2838528"/>
    <lineage>
        <taxon>Bacteria</taxon>
        <taxon>Bacillati</taxon>
        <taxon>Actinomycetota</taxon>
        <taxon>Actinomycetes</taxon>
        <taxon>Mycobacteriales</taxon>
        <taxon>Corynebacteriaceae</taxon>
        <taxon>Corynebacterium</taxon>
    </lineage>
</organism>
<keyword evidence="5 7" id="KW-0472">Membrane</keyword>
<name>A0A9D2QAV2_9CORY</name>
<evidence type="ECO:0000256" key="2">
    <source>
        <dbReference type="ARBA" id="ARBA00022475"/>
    </source>
</evidence>
<reference evidence="8" key="2">
    <citation type="submission" date="2021-04" db="EMBL/GenBank/DDBJ databases">
        <authorList>
            <person name="Gilroy R."/>
        </authorList>
    </citation>
    <scope>NUCLEOTIDE SEQUENCE</scope>
    <source>
        <strain evidence="8">ChiHjej13B12-4958</strain>
    </source>
</reference>
<dbReference type="PANTHER" id="PTHR30250:SF11">
    <property type="entry name" value="O-ANTIGEN TRANSPORTER-RELATED"/>
    <property type="match status" value="1"/>
</dbReference>
<dbReference type="AlphaFoldDB" id="A0A9D2QAV2"/>